<feature type="compositionally biased region" description="Basic and acidic residues" evidence="1">
    <location>
        <begin position="11"/>
        <end position="23"/>
    </location>
</feature>
<evidence type="ECO:0000313" key="3">
    <source>
        <dbReference type="Proteomes" id="UP000595140"/>
    </source>
</evidence>
<organism evidence="2 3">
    <name type="scientific">Cuscuta campestris</name>
    <dbReference type="NCBI Taxonomy" id="132261"/>
    <lineage>
        <taxon>Eukaryota</taxon>
        <taxon>Viridiplantae</taxon>
        <taxon>Streptophyta</taxon>
        <taxon>Embryophyta</taxon>
        <taxon>Tracheophyta</taxon>
        <taxon>Spermatophyta</taxon>
        <taxon>Magnoliopsida</taxon>
        <taxon>eudicotyledons</taxon>
        <taxon>Gunneridae</taxon>
        <taxon>Pentapetalae</taxon>
        <taxon>asterids</taxon>
        <taxon>lamiids</taxon>
        <taxon>Solanales</taxon>
        <taxon>Convolvulaceae</taxon>
        <taxon>Cuscuteae</taxon>
        <taxon>Cuscuta</taxon>
        <taxon>Cuscuta subgen. Grammica</taxon>
        <taxon>Cuscuta sect. Cleistogrammica</taxon>
    </lineage>
</organism>
<dbReference type="Proteomes" id="UP000595140">
    <property type="component" value="Unassembled WGS sequence"/>
</dbReference>
<keyword evidence="3" id="KW-1185">Reference proteome</keyword>
<evidence type="ECO:0000256" key="1">
    <source>
        <dbReference type="SAM" id="MobiDB-lite"/>
    </source>
</evidence>
<evidence type="ECO:0000313" key="2">
    <source>
        <dbReference type="EMBL" id="VFQ94196.1"/>
    </source>
</evidence>
<name>A0A484N1B0_9ASTE</name>
<dbReference type="AlphaFoldDB" id="A0A484N1B0"/>
<reference evidence="2 3" key="1">
    <citation type="submission" date="2018-04" db="EMBL/GenBank/DDBJ databases">
        <authorList>
            <person name="Vogel A."/>
        </authorList>
    </citation>
    <scope>NUCLEOTIDE SEQUENCE [LARGE SCALE GENOMIC DNA]</scope>
</reference>
<accession>A0A484N1B0</accession>
<feature type="region of interest" description="Disordered" evidence="1">
    <location>
        <begin position="1"/>
        <end position="23"/>
    </location>
</feature>
<dbReference type="EMBL" id="OOIL02005169">
    <property type="protein sequence ID" value="VFQ94196.1"/>
    <property type="molecule type" value="Genomic_DNA"/>
</dbReference>
<feature type="non-terminal residue" evidence="2">
    <location>
        <position position="23"/>
    </location>
</feature>
<gene>
    <name evidence="2" type="ORF">CCAM_LOCUS35972</name>
</gene>
<protein>
    <submittedName>
        <fullName evidence="2">Uncharacterized protein</fullName>
    </submittedName>
</protein>
<proteinExistence type="predicted"/>
<sequence>MPRAWKTSKNHPLDKVIGDINRK</sequence>